<dbReference type="AlphaFoldDB" id="A0A2V3U291"/>
<dbReference type="GO" id="GO:0046872">
    <property type="term" value="F:metal ion binding"/>
    <property type="evidence" value="ECO:0007669"/>
    <property type="project" value="UniProtKB-KW"/>
</dbReference>
<keyword evidence="4" id="KW-0862">Zinc</keyword>
<dbReference type="InterPro" id="IPR055438">
    <property type="entry name" value="AstE_AspA_cat"/>
</dbReference>
<dbReference type="PANTHER" id="PTHR37326">
    <property type="entry name" value="BLL3975 PROTEIN"/>
    <property type="match status" value="1"/>
</dbReference>
<gene>
    <name evidence="6" type="ORF">C7450_108369</name>
</gene>
<accession>A0A2V3U291</accession>
<dbReference type="GO" id="GO:0016811">
    <property type="term" value="F:hydrolase activity, acting on carbon-nitrogen (but not peptide) bonds, in linear amides"/>
    <property type="evidence" value="ECO:0007669"/>
    <property type="project" value="InterPro"/>
</dbReference>
<dbReference type="EMBL" id="QJJK01000008">
    <property type="protein sequence ID" value="PXW56616.1"/>
    <property type="molecule type" value="Genomic_DNA"/>
</dbReference>
<keyword evidence="3" id="KW-0378">Hydrolase</keyword>
<dbReference type="PANTHER" id="PTHR37326:SF1">
    <property type="entry name" value="BLL3975 PROTEIN"/>
    <property type="match status" value="1"/>
</dbReference>
<dbReference type="GO" id="GO:0016788">
    <property type="term" value="F:hydrolase activity, acting on ester bonds"/>
    <property type="evidence" value="ECO:0007669"/>
    <property type="project" value="InterPro"/>
</dbReference>
<name>A0A2V3U291_9HYPH</name>
<dbReference type="Gene3D" id="3.40.630.10">
    <property type="entry name" value="Zn peptidases"/>
    <property type="match status" value="1"/>
</dbReference>
<comment type="cofactor">
    <cofactor evidence="1">
        <name>Zn(2+)</name>
        <dbReference type="ChEBI" id="CHEBI:29105"/>
    </cofactor>
</comment>
<organism evidence="6 7">
    <name type="scientific">Chelatococcus asaccharovorans</name>
    <dbReference type="NCBI Taxonomy" id="28210"/>
    <lineage>
        <taxon>Bacteria</taxon>
        <taxon>Pseudomonadati</taxon>
        <taxon>Pseudomonadota</taxon>
        <taxon>Alphaproteobacteria</taxon>
        <taxon>Hyphomicrobiales</taxon>
        <taxon>Chelatococcaceae</taxon>
        <taxon>Chelatococcus</taxon>
    </lineage>
</organism>
<evidence type="ECO:0000256" key="2">
    <source>
        <dbReference type="ARBA" id="ARBA00022723"/>
    </source>
</evidence>
<evidence type="ECO:0000256" key="1">
    <source>
        <dbReference type="ARBA" id="ARBA00001947"/>
    </source>
</evidence>
<reference evidence="6 7" key="1">
    <citation type="submission" date="2018-05" db="EMBL/GenBank/DDBJ databases">
        <title>Genomic Encyclopedia of Type Strains, Phase IV (KMG-IV): sequencing the most valuable type-strain genomes for metagenomic binning, comparative biology and taxonomic classification.</title>
        <authorList>
            <person name="Goeker M."/>
        </authorList>
    </citation>
    <scope>NUCLEOTIDE SEQUENCE [LARGE SCALE GENOMIC DNA]</scope>
    <source>
        <strain evidence="6 7">DSM 6462</strain>
    </source>
</reference>
<evidence type="ECO:0000256" key="4">
    <source>
        <dbReference type="ARBA" id="ARBA00022833"/>
    </source>
</evidence>
<sequence>MSTVVGTAIGERGKITRGHLDLGEYPDGAIRSPVVIATGAEPGPVLWLQACIHGPEVVGPLAIQRFLKTVDLGQLKGTVACLMLANPLGFRGYNRLTPQDGYNLNRVFPGDAEGHYSYQLAHRLLEVSLATGDAMLDLHSGGDLTITCHYTLFHNDGSPQGAVSERLAYASGAPNIWNSLEPSLAGAHFAAYTKRGKPALIVESGGGARVTEEDIARLTQAVFGVAQALDMLPGEPPKRDRYRLGADAIHMKATRGGLFLPFVAPGDDVVRGQHIADIVDLYGDVVQAVHCPVERAWVGSIRRPHMPIYNGDQVFELVGTREA</sequence>
<dbReference type="InterPro" id="IPR053138">
    <property type="entry name" value="N-alpha-Ac-DABA_deacetylase"/>
</dbReference>
<keyword evidence="7" id="KW-1185">Reference proteome</keyword>
<dbReference type="Pfam" id="PF24827">
    <property type="entry name" value="AstE_AspA_cat"/>
    <property type="match status" value="1"/>
</dbReference>
<dbReference type="PIRSF" id="PIRSF039012">
    <property type="entry name" value="ASP"/>
    <property type="match status" value="1"/>
</dbReference>
<dbReference type="InterPro" id="IPR043795">
    <property type="entry name" value="N-alpha-Ac-DABA-like"/>
</dbReference>
<evidence type="ECO:0000256" key="3">
    <source>
        <dbReference type="ARBA" id="ARBA00022801"/>
    </source>
</evidence>
<comment type="caution">
    <text evidence="6">The sequence shown here is derived from an EMBL/GenBank/DDBJ whole genome shotgun (WGS) entry which is preliminary data.</text>
</comment>
<feature type="domain" description="Succinylglutamate desuccinylase/Aspartoacylase catalytic" evidence="5">
    <location>
        <begin position="42"/>
        <end position="227"/>
    </location>
</feature>
<evidence type="ECO:0000259" key="5">
    <source>
        <dbReference type="Pfam" id="PF24827"/>
    </source>
</evidence>
<dbReference type="Proteomes" id="UP000248021">
    <property type="component" value="Unassembled WGS sequence"/>
</dbReference>
<protein>
    <recommendedName>
        <fullName evidence="5">Succinylglutamate desuccinylase/Aspartoacylase catalytic domain-containing protein</fullName>
    </recommendedName>
</protein>
<keyword evidence="2" id="KW-0479">Metal-binding</keyword>
<evidence type="ECO:0000313" key="7">
    <source>
        <dbReference type="Proteomes" id="UP000248021"/>
    </source>
</evidence>
<dbReference type="SUPFAM" id="SSF53187">
    <property type="entry name" value="Zn-dependent exopeptidases"/>
    <property type="match status" value="1"/>
</dbReference>
<evidence type="ECO:0000313" key="6">
    <source>
        <dbReference type="EMBL" id="PXW56616.1"/>
    </source>
</evidence>
<proteinExistence type="predicted"/>